<evidence type="ECO:0000313" key="6">
    <source>
        <dbReference type="Proteomes" id="UP000260983"/>
    </source>
</evidence>
<comment type="similarity">
    <text evidence="1">Belongs to the glycosyl hydrolase 2 family.</text>
</comment>
<protein>
    <submittedName>
        <fullName evidence="5">Glycosyl hydrolase family 2</fullName>
    </submittedName>
</protein>
<sequence>MNNIQKLTNLLNAAFASCIICSSACSPSRPVADATTMQQAWEEFANPADSTRTKVWWFHGETETTREGITADLEAYKRAGVGGVVYYDQVHGKGENAFDAFSQEWWEMLRFSASEAKRVGLSFEINLSNGYVAGGPWITKALSMQRLTASDTIVGGNQHFSALLPVPGKNEFSDIAVLAFPVQADKWETNVDRKPKITCNLPGIEAESFLRNEKSMTIIPAQQPGKPVYITLDFGDSFTARSISYRVGKRSKASTGAMNIPGPPAEEFYGMSYVKQPYLGQLEVSDDGASYQKVCDLKPIYQAAASRWDQKTVSFPATSGRYFRLNLHDWCLPDDSHPEMPMGNIVLSSRARMDQWEERAGLYSEYILKDLTPAYQKQDFIDPATIVDLTKQMSAGGKLEWDIPAGDWVIMRFAHESTGGPSKHGRKNLAGLECDKMSVEAVTVQWNNYAKRMIDTLSAIGIKPDGVIMDSHEAGSQNWTPGFEQEFQRRKGYDIRNYLPAMMGYIVGSPSQTDAFLYDLRRTVADVVSDNYFGTLQKLCSKEGVDFTAQATGNGLSLVADNLQAKGRVQKPQGEFWAKHTHGSYDIKEASSAAHVYGKRIASAEAYTDAKFSTSLAELKNLADFAYAAQVNEFVICASSYQPWLDKYPGNTGGGRHYCLNRNNTYWEYSCPFWDYQARCAGLMRKGMPVADLCIYLGQNPPVKLLSHRLPEIPEGYDWDVCTAEALITRMSASNGEIVLPDGMSYKMLVVEHASDMPLPVLRHIAQLLDQGVPVFAGRPEGSISLKEKADSAEYQTIVNKLWGTKETTSGVRTVGKGKLYWGMSLAEALQEQGIRPDMGIKSGNTPTDKVYFSHRRLADADVYFINNHSEREFKDEVVLRTSLSNASYWDPVNGKRYRLPARSIAEGLNISITLLPGESGFIVASNDSQEELMLKSTRESERLEAIKGGWNVYFDPRWGGLGEVVFNKLTDWTKHADLGIRYYSGTAVYRKKINLGKSAANEEIILRFDSLNSIGRVWLNGQEVSTVWCTPWEADLTPFVKNGENMMEIEVVNSLMNRMIGDASLPESERLTYAYPEIAKPTDGLVPSGITGEVWLVRKKYNGSIKLFPQEPESVKLEE</sequence>
<evidence type="ECO:0000256" key="2">
    <source>
        <dbReference type="ARBA" id="ARBA00022729"/>
    </source>
</evidence>
<dbReference type="GO" id="GO:0005975">
    <property type="term" value="P:carbohydrate metabolic process"/>
    <property type="evidence" value="ECO:0007669"/>
    <property type="project" value="InterPro"/>
</dbReference>
<dbReference type="NCBIfam" id="NF045579">
    <property type="entry name" value="rhamnoside_JR"/>
    <property type="match status" value="1"/>
</dbReference>
<reference evidence="5 6" key="1">
    <citation type="submission" date="2018-08" db="EMBL/GenBank/DDBJ databases">
        <title>A genome reference for cultivated species of the human gut microbiota.</title>
        <authorList>
            <person name="Zou Y."/>
            <person name="Xue W."/>
            <person name="Luo G."/>
        </authorList>
    </citation>
    <scope>NUCLEOTIDE SEQUENCE [LARGE SCALE GENOMIC DNA]</scope>
    <source>
        <strain evidence="5 6">OM05-15BH</strain>
    </source>
</reference>
<accession>A0A3E5BG86</accession>
<dbReference type="RefSeq" id="WP_117723988.1">
    <property type="nucleotide sequence ID" value="NZ_QSUL01000005.1"/>
</dbReference>
<evidence type="ECO:0000256" key="1">
    <source>
        <dbReference type="ARBA" id="ARBA00007401"/>
    </source>
</evidence>
<dbReference type="InterPro" id="IPR008979">
    <property type="entry name" value="Galactose-bd-like_sf"/>
</dbReference>
<dbReference type="Pfam" id="PF17132">
    <property type="entry name" value="Glyco_hydro_106"/>
    <property type="match status" value="1"/>
</dbReference>
<evidence type="ECO:0000256" key="3">
    <source>
        <dbReference type="ARBA" id="ARBA00022801"/>
    </source>
</evidence>
<dbReference type="PANTHER" id="PTHR43817">
    <property type="entry name" value="GLYCOSYL HYDROLASE"/>
    <property type="match status" value="1"/>
</dbReference>
<dbReference type="SUPFAM" id="SSF49785">
    <property type="entry name" value="Galactose-binding domain-like"/>
    <property type="match status" value="1"/>
</dbReference>
<evidence type="ECO:0000313" key="5">
    <source>
        <dbReference type="EMBL" id="RGN36503.1"/>
    </source>
</evidence>
<proteinExistence type="inferred from homology"/>
<feature type="domain" description="Glycosyl hydrolases family 2 sugar binding" evidence="4">
    <location>
        <begin position="974"/>
        <end position="1064"/>
    </location>
</feature>
<name>A0A3E5BG86_9BACE</name>
<dbReference type="PROSITE" id="PS51257">
    <property type="entry name" value="PROKAR_LIPOPROTEIN"/>
    <property type="match status" value="1"/>
</dbReference>
<dbReference type="Pfam" id="PF02837">
    <property type="entry name" value="Glyco_hydro_2_N"/>
    <property type="match status" value="1"/>
</dbReference>
<dbReference type="GO" id="GO:0004553">
    <property type="term" value="F:hydrolase activity, hydrolyzing O-glycosyl compounds"/>
    <property type="evidence" value="ECO:0007669"/>
    <property type="project" value="InterPro"/>
</dbReference>
<keyword evidence="2" id="KW-0732">Signal</keyword>
<keyword evidence="3 5" id="KW-0378">Hydrolase</keyword>
<dbReference type="AlphaFoldDB" id="A0A3E5BG86"/>
<organism evidence="5 6">
    <name type="scientific">Bacteroides oleiciplenus</name>
    <dbReference type="NCBI Taxonomy" id="626931"/>
    <lineage>
        <taxon>Bacteria</taxon>
        <taxon>Pseudomonadati</taxon>
        <taxon>Bacteroidota</taxon>
        <taxon>Bacteroidia</taxon>
        <taxon>Bacteroidales</taxon>
        <taxon>Bacteroidaceae</taxon>
        <taxon>Bacteroides</taxon>
    </lineage>
</organism>
<dbReference type="InterPro" id="IPR006104">
    <property type="entry name" value="Glyco_hydro_2_N"/>
</dbReference>
<dbReference type="EMBL" id="QSUL01000005">
    <property type="protein sequence ID" value="RGN36503.1"/>
    <property type="molecule type" value="Genomic_DNA"/>
</dbReference>
<comment type="caution">
    <text evidence="5">The sequence shown here is derived from an EMBL/GenBank/DDBJ whole genome shotgun (WGS) entry which is preliminary data.</text>
</comment>
<dbReference type="PANTHER" id="PTHR43817:SF1">
    <property type="entry name" value="HYDROLASE, FAMILY 43, PUTATIVE (AFU_ORTHOLOGUE AFUA_3G01660)-RELATED"/>
    <property type="match status" value="1"/>
</dbReference>
<dbReference type="Gene3D" id="2.60.120.260">
    <property type="entry name" value="Galactose-binding domain-like"/>
    <property type="match status" value="2"/>
</dbReference>
<gene>
    <name evidence="5" type="ORF">DXB65_08870</name>
</gene>
<dbReference type="Proteomes" id="UP000260983">
    <property type="component" value="Unassembled WGS sequence"/>
</dbReference>
<evidence type="ECO:0000259" key="4">
    <source>
        <dbReference type="Pfam" id="PF02837"/>
    </source>
</evidence>